<accession>A0ABW0QWP1</accession>
<feature type="binding site" evidence="7">
    <location>
        <position position="45"/>
    </location>
    <ligand>
        <name>Mg(2+)</name>
        <dbReference type="ChEBI" id="CHEBI:18420"/>
    </ligand>
</feature>
<dbReference type="Proteomes" id="UP001596108">
    <property type="component" value="Unassembled WGS sequence"/>
</dbReference>
<dbReference type="CDD" id="cd00515">
    <property type="entry name" value="HAM1"/>
    <property type="match status" value="1"/>
</dbReference>
<feature type="active site" description="Proton acceptor" evidence="7">
    <location>
        <position position="74"/>
    </location>
</feature>
<dbReference type="PANTHER" id="PTHR11067">
    <property type="entry name" value="INOSINE TRIPHOSPHATE PYROPHOSPHATASE/HAM1 PROTEIN"/>
    <property type="match status" value="1"/>
</dbReference>
<evidence type="ECO:0000256" key="5">
    <source>
        <dbReference type="ARBA" id="ARBA00022842"/>
    </source>
</evidence>
<keyword evidence="3 7" id="KW-0547">Nucleotide-binding</keyword>
<dbReference type="HAMAP" id="MF_01405">
    <property type="entry name" value="Non_canon_purine_NTPase"/>
    <property type="match status" value="1"/>
</dbReference>
<dbReference type="EC" id="3.6.1.66" evidence="7"/>
<evidence type="ECO:0000256" key="8">
    <source>
        <dbReference type="RuleBase" id="RU003781"/>
    </source>
</evidence>
<dbReference type="GO" id="GO:0036220">
    <property type="term" value="F:ITP diphosphatase activity"/>
    <property type="evidence" value="ECO:0007669"/>
    <property type="project" value="UniProtKB-EC"/>
</dbReference>
<feature type="binding site" evidence="7">
    <location>
        <begin position="167"/>
        <end position="170"/>
    </location>
    <ligand>
        <name>substrate</name>
    </ligand>
</feature>
<feature type="binding site" evidence="7">
    <location>
        <begin position="195"/>
        <end position="196"/>
    </location>
    <ligand>
        <name>substrate</name>
    </ligand>
</feature>
<gene>
    <name evidence="9" type="ORF">ACFPQ4_07635</name>
</gene>
<evidence type="ECO:0000313" key="9">
    <source>
        <dbReference type="EMBL" id="MFC5529318.1"/>
    </source>
</evidence>
<evidence type="ECO:0000256" key="7">
    <source>
        <dbReference type="HAMAP-Rule" id="MF_01405"/>
    </source>
</evidence>
<comment type="catalytic activity">
    <reaction evidence="7">
        <text>XTP + H2O = XMP + diphosphate + H(+)</text>
        <dbReference type="Rhea" id="RHEA:28610"/>
        <dbReference type="ChEBI" id="CHEBI:15377"/>
        <dbReference type="ChEBI" id="CHEBI:15378"/>
        <dbReference type="ChEBI" id="CHEBI:33019"/>
        <dbReference type="ChEBI" id="CHEBI:57464"/>
        <dbReference type="ChEBI" id="CHEBI:61314"/>
        <dbReference type="EC" id="3.6.1.66"/>
    </reaction>
</comment>
<dbReference type="EMBL" id="JBHSNC010000024">
    <property type="protein sequence ID" value="MFC5529318.1"/>
    <property type="molecule type" value="Genomic_DNA"/>
</dbReference>
<evidence type="ECO:0000256" key="2">
    <source>
        <dbReference type="ARBA" id="ARBA00022723"/>
    </source>
</evidence>
<dbReference type="SUPFAM" id="SSF52972">
    <property type="entry name" value="ITPase-like"/>
    <property type="match status" value="1"/>
</dbReference>
<organism evidence="9 10">
    <name type="scientific">Cohnella yongneupensis</name>
    <dbReference type="NCBI Taxonomy" id="425006"/>
    <lineage>
        <taxon>Bacteria</taxon>
        <taxon>Bacillati</taxon>
        <taxon>Bacillota</taxon>
        <taxon>Bacilli</taxon>
        <taxon>Bacillales</taxon>
        <taxon>Paenibacillaceae</taxon>
        <taxon>Cohnella</taxon>
    </lineage>
</organism>
<dbReference type="InterPro" id="IPR002637">
    <property type="entry name" value="RdgB/HAM1"/>
</dbReference>
<keyword evidence="6 7" id="KW-0546">Nucleotide metabolism</keyword>
<dbReference type="Gene3D" id="3.90.950.10">
    <property type="match status" value="1"/>
</dbReference>
<comment type="similarity">
    <text evidence="1 7 8">Belongs to the HAM1 NTPase family.</text>
</comment>
<dbReference type="PANTHER" id="PTHR11067:SF9">
    <property type="entry name" value="INOSINE TRIPHOSPHATE PYROPHOSPHATASE"/>
    <property type="match status" value="1"/>
</dbReference>
<feature type="binding site" evidence="7">
    <location>
        <begin position="12"/>
        <end position="17"/>
    </location>
    <ligand>
        <name>substrate</name>
    </ligand>
</feature>
<keyword evidence="2 7" id="KW-0479">Metal-binding</keyword>
<comment type="function">
    <text evidence="7">Pyrophosphatase that catalyzes the hydrolysis of nucleoside triphosphates to their monophosphate derivatives, with a high preference for the non-canonical purine nucleotides XTP (xanthosine triphosphate), dITP (deoxyinosine triphosphate) and ITP. Seems to function as a house-cleaning enzyme that removes non-canonical purine nucleotides from the nucleotide pool, thus preventing their incorporation into DNA/RNA and avoiding chromosomal lesions.</text>
</comment>
<evidence type="ECO:0000256" key="4">
    <source>
        <dbReference type="ARBA" id="ARBA00022801"/>
    </source>
</evidence>
<feature type="binding site" evidence="7">
    <location>
        <position position="74"/>
    </location>
    <ligand>
        <name>Mg(2+)</name>
        <dbReference type="ChEBI" id="CHEBI:18420"/>
    </ligand>
</feature>
<keyword evidence="10" id="KW-1185">Reference proteome</keyword>
<reference evidence="10" key="1">
    <citation type="journal article" date="2019" name="Int. J. Syst. Evol. Microbiol.">
        <title>The Global Catalogue of Microorganisms (GCM) 10K type strain sequencing project: providing services to taxonomists for standard genome sequencing and annotation.</title>
        <authorList>
            <consortium name="The Broad Institute Genomics Platform"/>
            <consortium name="The Broad Institute Genome Sequencing Center for Infectious Disease"/>
            <person name="Wu L."/>
            <person name="Ma J."/>
        </authorList>
    </citation>
    <scope>NUCLEOTIDE SEQUENCE [LARGE SCALE GENOMIC DNA]</scope>
    <source>
        <strain evidence="10">CGMCC 1.18578</strain>
    </source>
</reference>
<comment type="catalytic activity">
    <reaction evidence="7">
        <text>ITP + H2O = IMP + diphosphate + H(+)</text>
        <dbReference type="Rhea" id="RHEA:29399"/>
        <dbReference type="ChEBI" id="CHEBI:15377"/>
        <dbReference type="ChEBI" id="CHEBI:15378"/>
        <dbReference type="ChEBI" id="CHEBI:33019"/>
        <dbReference type="ChEBI" id="CHEBI:58053"/>
        <dbReference type="ChEBI" id="CHEBI:61402"/>
        <dbReference type="EC" id="3.6.1.66"/>
    </reaction>
</comment>
<keyword evidence="5 7" id="KW-0460">Magnesium</keyword>
<comment type="cofactor">
    <cofactor evidence="7">
        <name>Mg(2+)</name>
        <dbReference type="ChEBI" id="CHEBI:18420"/>
    </cofactor>
    <text evidence="7">Binds 1 Mg(2+) ion per subunit.</text>
</comment>
<evidence type="ECO:0000256" key="1">
    <source>
        <dbReference type="ARBA" id="ARBA00008023"/>
    </source>
</evidence>
<protein>
    <recommendedName>
        <fullName evidence="7">dITP/XTP pyrophosphatase</fullName>
        <ecNumber evidence="7">3.6.1.66</ecNumber>
    </recommendedName>
    <alternativeName>
        <fullName evidence="7">Non-canonical purine NTP pyrophosphatase</fullName>
    </alternativeName>
    <alternativeName>
        <fullName evidence="7">Non-standard purine NTP pyrophosphatase</fullName>
    </alternativeName>
    <alternativeName>
        <fullName evidence="7">Nucleoside-triphosphate diphosphatase</fullName>
    </alternativeName>
    <alternativeName>
        <fullName evidence="7">Nucleoside-triphosphate pyrophosphatase</fullName>
        <shortName evidence="7">NTPase</shortName>
    </alternativeName>
</protein>
<comment type="catalytic activity">
    <reaction evidence="7">
        <text>dITP + H2O = dIMP + diphosphate + H(+)</text>
        <dbReference type="Rhea" id="RHEA:28342"/>
        <dbReference type="ChEBI" id="CHEBI:15377"/>
        <dbReference type="ChEBI" id="CHEBI:15378"/>
        <dbReference type="ChEBI" id="CHEBI:33019"/>
        <dbReference type="ChEBI" id="CHEBI:61194"/>
        <dbReference type="ChEBI" id="CHEBI:61382"/>
        <dbReference type="EC" id="3.6.1.66"/>
    </reaction>
</comment>
<evidence type="ECO:0000313" key="10">
    <source>
        <dbReference type="Proteomes" id="UP001596108"/>
    </source>
</evidence>
<name>A0ABW0QWP1_9BACL</name>
<evidence type="ECO:0000256" key="3">
    <source>
        <dbReference type="ARBA" id="ARBA00022741"/>
    </source>
</evidence>
<feature type="binding site" evidence="7">
    <location>
        <position position="75"/>
    </location>
    <ligand>
        <name>substrate</name>
    </ligand>
</feature>
<comment type="caution">
    <text evidence="9">The sequence shown here is derived from an EMBL/GenBank/DDBJ whole genome shotgun (WGS) entry which is preliminary data.</text>
</comment>
<feature type="binding site" evidence="7">
    <location>
        <position position="190"/>
    </location>
    <ligand>
        <name>substrate</name>
    </ligand>
</feature>
<keyword evidence="4 7" id="KW-0378">Hydrolase</keyword>
<dbReference type="Pfam" id="PF01725">
    <property type="entry name" value="Ham1p_like"/>
    <property type="match status" value="1"/>
</dbReference>
<dbReference type="InterPro" id="IPR029001">
    <property type="entry name" value="ITPase-like_fam"/>
</dbReference>
<sequence>MIERGGTLVIATRNGGKTKEFREAFGALGIEVKDLREIDGVPDIEETGTTFADNAFIKAKAVADIIKLPVLADDSGLCVDALDGAPGVYSARYSGEGATDAKNNTKLLRELTAAGASVRADGVPDAHSTARFVCALAMYDPADDSLVQVEGTIEGFILGEPRGEDGFGYDPLFWVPVHGKSMAELTVAEKNAISHRGNAIKKLIARLQS</sequence>
<proteinExistence type="inferred from homology"/>
<evidence type="ECO:0000256" key="6">
    <source>
        <dbReference type="ARBA" id="ARBA00023080"/>
    </source>
</evidence>
<dbReference type="NCBIfam" id="TIGR00042">
    <property type="entry name" value="RdgB/HAM1 family non-canonical purine NTP pyrophosphatase"/>
    <property type="match status" value="1"/>
</dbReference>
<dbReference type="NCBIfam" id="NF011397">
    <property type="entry name" value="PRK14822.1"/>
    <property type="match status" value="1"/>
</dbReference>
<dbReference type="InterPro" id="IPR020922">
    <property type="entry name" value="dITP/XTP_pyrophosphatase"/>
</dbReference>
<comment type="subunit">
    <text evidence="7">Homodimer.</text>
</comment>
<dbReference type="RefSeq" id="WP_378111189.1">
    <property type="nucleotide sequence ID" value="NZ_JBHSNC010000024.1"/>
</dbReference>